<feature type="non-terminal residue" evidence="1">
    <location>
        <position position="266"/>
    </location>
</feature>
<feature type="non-terminal residue" evidence="1">
    <location>
        <position position="1"/>
    </location>
</feature>
<dbReference type="Gene3D" id="2.120.10.30">
    <property type="entry name" value="TolB, C-terminal domain"/>
    <property type="match status" value="1"/>
</dbReference>
<accession>X0UP10</accession>
<organism evidence="1">
    <name type="scientific">marine sediment metagenome</name>
    <dbReference type="NCBI Taxonomy" id="412755"/>
    <lineage>
        <taxon>unclassified sequences</taxon>
        <taxon>metagenomes</taxon>
        <taxon>ecological metagenomes</taxon>
    </lineage>
</organism>
<evidence type="ECO:0008006" key="2">
    <source>
        <dbReference type="Google" id="ProtNLM"/>
    </source>
</evidence>
<dbReference type="EMBL" id="BARS01027045">
    <property type="protein sequence ID" value="GAG07420.1"/>
    <property type="molecule type" value="Genomic_DNA"/>
</dbReference>
<protein>
    <recommendedName>
        <fullName evidence="2">Hydrazine synthase alpha subunit middle domain-containing protein</fullName>
    </recommendedName>
</protein>
<dbReference type="SUPFAM" id="SSF82171">
    <property type="entry name" value="DPP6 N-terminal domain-like"/>
    <property type="match status" value="1"/>
</dbReference>
<dbReference type="InterPro" id="IPR011042">
    <property type="entry name" value="6-blade_b-propeller_TolB-like"/>
</dbReference>
<reference evidence="1" key="1">
    <citation type="journal article" date="2014" name="Front. Microbiol.">
        <title>High frequency of phylogenetically diverse reductive dehalogenase-homologous genes in deep subseafloor sedimentary metagenomes.</title>
        <authorList>
            <person name="Kawai M."/>
            <person name="Futagami T."/>
            <person name="Toyoda A."/>
            <person name="Takaki Y."/>
            <person name="Nishi S."/>
            <person name="Hori S."/>
            <person name="Arai W."/>
            <person name="Tsubouchi T."/>
            <person name="Morono Y."/>
            <person name="Uchiyama I."/>
            <person name="Ito T."/>
            <person name="Fujiyama A."/>
            <person name="Inagaki F."/>
            <person name="Takami H."/>
        </authorList>
    </citation>
    <scope>NUCLEOTIDE SEQUENCE</scope>
    <source>
        <strain evidence="1">Expedition CK06-06</strain>
    </source>
</reference>
<proteinExistence type="predicted"/>
<name>X0UP10_9ZZZZ</name>
<sequence length="266" mass="30011">NCAKRGPFTNEIAVLSPVSPDGKLTTLYRPESGAFVGDVDLHWDAKKMLFSSQLANKRYEVFEINADGTGLRQVSQTKDGIDNYDACYLPSEKIIFDSTACFQGIPCVSGRHQVANLYVMNPDGTGVRQLCFDQDHDWYPSIMNDGRVIYTRWEYSDTPHYFTRIVMIMNPDGTNQRSYYGSNSYWPNSTFYVRAVPNHPSQFVGIVSGHHGVAREGELILFDPTMGQHEADGVVQRIPGYGKTVEPIIRDQLVNESSPRFLHPYP</sequence>
<comment type="caution">
    <text evidence="1">The sequence shown here is derived from an EMBL/GenBank/DDBJ whole genome shotgun (WGS) entry which is preliminary data.</text>
</comment>
<gene>
    <name evidence="1" type="ORF">S01H1_42520</name>
</gene>
<dbReference type="AlphaFoldDB" id="X0UP10"/>
<evidence type="ECO:0000313" key="1">
    <source>
        <dbReference type="EMBL" id="GAG07420.1"/>
    </source>
</evidence>